<reference evidence="1 2" key="1">
    <citation type="journal article" date="2019" name="Nat. Ecol. Evol.">
        <title>Megaphylogeny resolves global patterns of mushroom evolution.</title>
        <authorList>
            <person name="Varga T."/>
            <person name="Krizsan K."/>
            <person name="Foldi C."/>
            <person name="Dima B."/>
            <person name="Sanchez-Garcia M."/>
            <person name="Sanchez-Ramirez S."/>
            <person name="Szollosi G.J."/>
            <person name="Szarkandi J.G."/>
            <person name="Papp V."/>
            <person name="Albert L."/>
            <person name="Andreopoulos W."/>
            <person name="Angelini C."/>
            <person name="Antonin V."/>
            <person name="Barry K.W."/>
            <person name="Bougher N.L."/>
            <person name="Buchanan P."/>
            <person name="Buyck B."/>
            <person name="Bense V."/>
            <person name="Catcheside P."/>
            <person name="Chovatia M."/>
            <person name="Cooper J."/>
            <person name="Damon W."/>
            <person name="Desjardin D."/>
            <person name="Finy P."/>
            <person name="Geml J."/>
            <person name="Haridas S."/>
            <person name="Hughes K."/>
            <person name="Justo A."/>
            <person name="Karasinski D."/>
            <person name="Kautmanova I."/>
            <person name="Kiss B."/>
            <person name="Kocsube S."/>
            <person name="Kotiranta H."/>
            <person name="LaButti K.M."/>
            <person name="Lechner B.E."/>
            <person name="Liimatainen K."/>
            <person name="Lipzen A."/>
            <person name="Lukacs Z."/>
            <person name="Mihaltcheva S."/>
            <person name="Morgado L.N."/>
            <person name="Niskanen T."/>
            <person name="Noordeloos M.E."/>
            <person name="Ohm R.A."/>
            <person name="Ortiz-Santana B."/>
            <person name="Ovrebo C."/>
            <person name="Racz N."/>
            <person name="Riley R."/>
            <person name="Savchenko A."/>
            <person name="Shiryaev A."/>
            <person name="Soop K."/>
            <person name="Spirin V."/>
            <person name="Szebenyi C."/>
            <person name="Tomsovsky M."/>
            <person name="Tulloss R.E."/>
            <person name="Uehling J."/>
            <person name="Grigoriev I.V."/>
            <person name="Vagvolgyi C."/>
            <person name="Papp T."/>
            <person name="Martin F.M."/>
            <person name="Miettinen O."/>
            <person name="Hibbett D.S."/>
            <person name="Nagy L.G."/>
        </authorList>
    </citation>
    <scope>NUCLEOTIDE SEQUENCE [LARGE SCALE GENOMIC DNA]</scope>
    <source>
        <strain evidence="1 2">NL-1719</strain>
    </source>
</reference>
<dbReference type="EMBL" id="ML208563">
    <property type="protein sequence ID" value="TFK62744.1"/>
    <property type="molecule type" value="Genomic_DNA"/>
</dbReference>
<dbReference type="Proteomes" id="UP000308600">
    <property type="component" value="Unassembled WGS sequence"/>
</dbReference>
<evidence type="ECO:0000313" key="2">
    <source>
        <dbReference type="Proteomes" id="UP000308600"/>
    </source>
</evidence>
<accession>A0ACD3ABF3</accession>
<gene>
    <name evidence="1" type="ORF">BDN72DRAFT_848365</name>
</gene>
<organism evidence="1 2">
    <name type="scientific">Pluteus cervinus</name>
    <dbReference type="NCBI Taxonomy" id="181527"/>
    <lineage>
        <taxon>Eukaryota</taxon>
        <taxon>Fungi</taxon>
        <taxon>Dikarya</taxon>
        <taxon>Basidiomycota</taxon>
        <taxon>Agaricomycotina</taxon>
        <taxon>Agaricomycetes</taxon>
        <taxon>Agaricomycetidae</taxon>
        <taxon>Agaricales</taxon>
        <taxon>Pluteineae</taxon>
        <taxon>Pluteaceae</taxon>
        <taxon>Pluteus</taxon>
    </lineage>
</organism>
<sequence length="571" mass="65532">TMAEYWAKRGQLAGSFFCSRSSKGRCEIDWIVVTILHQFLQNFGADVNIGQVAGTGWSWLLGLLVKTSPSLPQPMVIVIDGLDEISITNHQVSLLRDILESLDKIGSSVKILISSRPERHLEDFFNEFTHTLGPSYRIHLGQSAEDNDDIRTFFRVSFDRICQHRRQDRGMSITDGPWPSQEEIEWLVDRASGQFVFAATVIRSVDDENEDPVEMLNLILERRTSSFAAIDQLYIVILDRVGAKLDKSDKSVERRQMMQNLILHVNHEPSSSLAIAEFWFEKEVAINILVKHLQALLIRPTDAHDQDSQNSIQFRHKSFHDFFVRPSASHHSHPFSLAEMNPVSKFFFSLRMHTKRVTSRLGVLALHHSQQLGYTFLCLHDHPPVVFSLDEAARRLHQAYAQHRPTFRGCMCLPELEPVMSNADMRAIETFKSCARGDCVINPDLLTLCRRLTVAMSVDHFIREWKEQEDLRTFSFPILKFLLSFRVILYGLLSDPSSAAYGTIRALIYRSSSLSWQARCIAVVNGLLCITILLNTRWDVVFLLHVSHTVATFLLHQFLRFDTLRMDRRDI</sequence>
<proteinExistence type="predicted"/>
<protein>
    <submittedName>
        <fullName evidence="1">Uncharacterized protein</fullName>
    </submittedName>
</protein>
<keyword evidence="2" id="KW-1185">Reference proteome</keyword>
<name>A0ACD3ABF3_9AGAR</name>
<feature type="non-terminal residue" evidence="1">
    <location>
        <position position="1"/>
    </location>
</feature>
<evidence type="ECO:0000313" key="1">
    <source>
        <dbReference type="EMBL" id="TFK62744.1"/>
    </source>
</evidence>